<evidence type="ECO:0000313" key="2">
    <source>
        <dbReference type="EMBL" id="OAP53850.1"/>
    </source>
</evidence>
<comment type="caution">
    <text evidence="2">The sequence shown here is derived from an EMBL/GenBank/DDBJ whole genome shotgun (WGS) entry which is preliminary data.</text>
</comment>
<evidence type="ECO:0000313" key="3">
    <source>
        <dbReference type="Proteomes" id="UP000078343"/>
    </source>
</evidence>
<protein>
    <submittedName>
        <fullName evidence="2">Uncharacterized protein</fullName>
    </submittedName>
</protein>
<dbReference type="Proteomes" id="UP000078343">
    <property type="component" value="Unassembled WGS sequence"/>
</dbReference>
<proteinExistence type="predicted"/>
<dbReference type="AlphaFoldDB" id="A0A178Z224"/>
<dbReference type="EMBL" id="LVYI01000018">
    <property type="protein sequence ID" value="OAP53850.1"/>
    <property type="molecule type" value="Genomic_DNA"/>
</dbReference>
<feature type="region of interest" description="Disordered" evidence="1">
    <location>
        <begin position="118"/>
        <end position="141"/>
    </location>
</feature>
<accession>A0A178Z224</accession>
<gene>
    <name evidence="2" type="ORF">AYL99_11872</name>
</gene>
<reference evidence="2 3" key="1">
    <citation type="submission" date="2016-04" db="EMBL/GenBank/DDBJ databases">
        <title>Draft genome of Fonsecaea erecta CBS 125763.</title>
        <authorList>
            <person name="Weiss V.A."/>
            <person name="Vicente V.A."/>
            <person name="Raittz R.T."/>
            <person name="Moreno L.F."/>
            <person name="De Souza E.M."/>
            <person name="Pedrosa F.O."/>
            <person name="Steffens M.B."/>
            <person name="Faoro H."/>
            <person name="Tadra-Sfeir M.Z."/>
            <person name="Najafzadeh M.J."/>
            <person name="Felipe M.S."/>
            <person name="Teixeira M."/>
            <person name="Sun J."/>
            <person name="Xi L."/>
            <person name="Gomes R."/>
            <person name="De Azevedo C.M."/>
            <person name="Salgado C.G."/>
            <person name="Da Silva M.B."/>
            <person name="Nascimento M.F."/>
            <person name="Queiroz-Telles F."/>
            <person name="Attili D.S."/>
            <person name="Gorbushina A."/>
        </authorList>
    </citation>
    <scope>NUCLEOTIDE SEQUENCE [LARGE SCALE GENOMIC DNA]</scope>
    <source>
        <strain evidence="2 3">CBS 125763</strain>
    </source>
</reference>
<name>A0A178Z224_9EURO</name>
<sequence>MNTIIVIPYAWYIDCLCHLTGYIMSANDELDFTSDDGRNEWCHRSQRSRPHWSRPRIVSVWPGTPAAIAAGKFKAQAEKIRSKSSPSPAEFEHRWSDARWIAVARFEHVLHVGGTSAVDGSAPSSACAVASGRPTRSPARL</sequence>
<dbReference type="GeneID" id="30016039"/>
<dbReference type="RefSeq" id="XP_018687217.1">
    <property type="nucleotide sequence ID" value="XM_018843376.1"/>
</dbReference>
<evidence type="ECO:0000256" key="1">
    <source>
        <dbReference type="SAM" id="MobiDB-lite"/>
    </source>
</evidence>
<organism evidence="2 3">
    <name type="scientific">Fonsecaea erecta</name>
    <dbReference type="NCBI Taxonomy" id="1367422"/>
    <lineage>
        <taxon>Eukaryota</taxon>
        <taxon>Fungi</taxon>
        <taxon>Dikarya</taxon>
        <taxon>Ascomycota</taxon>
        <taxon>Pezizomycotina</taxon>
        <taxon>Eurotiomycetes</taxon>
        <taxon>Chaetothyriomycetidae</taxon>
        <taxon>Chaetothyriales</taxon>
        <taxon>Herpotrichiellaceae</taxon>
        <taxon>Fonsecaea</taxon>
    </lineage>
</organism>
<keyword evidence="3" id="KW-1185">Reference proteome</keyword>